<dbReference type="GO" id="GO:0006048">
    <property type="term" value="P:UDP-N-acetylglucosamine biosynthetic process"/>
    <property type="evidence" value="ECO:0007669"/>
    <property type="project" value="TreeGrafter"/>
</dbReference>
<comment type="similarity">
    <text evidence="2">Belongs to the UDPGP type 1 family.</text>
</comment>
<name>A0A8J8NNZ4_HALGN</name>
<dbReference type="SUPFAM" id="SSF53448">
    <property type="entry name" value="Nucleotide-diphospho-sugar transferases"/>
    <property type="match status" value="1"/>
</dbReference>
<dbReference type="EMBL" id="RRYP01009242">
    <property type="protein sequence ID" value="TNV79192.1"/>
    <property type="molecule type" value="Genomic_DNA"/>
</dbReference>
<evidence type="ECO:0000256" key="2">
    <source>
        <dbReference type="ARBA" id="ARBA00010401"/>
    </source>
</evidence>
<keyword evidence="4" id="KW-0808">Transferase</keyword>
<proteinExistence type="inferred from homology"/>
<comment type="pathway">
    <text evidence="1">Nucleotide-sugar biosynthesis; UDP-N-acetyl-alpha-D-glucosamine biosynthesis; UDP-N-acetyl-alpha-D-glucosamine from N-acetyl-alpha-D-glucosamine 1-phosphate: step 1/1.</text>
</comment>
<comment type="catalytic activity">
    <reaction evidence="6">
        <text>N-acetyl-alpha-D-glucosamine 1-phosphate + UTP + H(+) = UDP-N-acetyl-alpha-D-glucosamine + diphosphate</text>
        <dbReference type="Rhea" id="RHEA:13509"/>
        <dbReference type="ChEBI" id="CHEBI:15378"/>
        <dbReference type="ChEBI" id="CHEBI:33019"/>
        <dbReference type="ChEBI" id="CHEBI:46398"/>
        <dbReference type="ChEBI" id="CHEBI:57705"/>
        <dbReference type="ChEBI" id="CHEBI:57776"/>
        <dbReference type="EC" id="2.7.7.23"/>
    </reaction>
</comment>
<dbReference type="EC" id="2.7.7.23" evidence="3"/>
<keyword evidence="5" id="KW-0548">Nucleotidyltransferase</keyword>
<protein>
    <recommendedName>
        <fullName evidence="3">UDP-N-acetylglucosamine diphosphorylase</fullName>
        <ecNumber evidence="3">2.7.7.23</ecNumber>
    </recommendedName>
</protein>
<evidence type="ECO:0000313" key="8">
    <source>
        <dbReference type="Proteomes" id="UP000785679"/>
    </source>
</evidence>
<evidence type="ECO:0000256" key="4">
    <source>
        <dbReference type="ARBA" id="ARBA00022679"/>
    </source>
</evidence>
<dbReference type="InterPro" id="IPR029044">
    <property type="entry name" value="Nucleotide-diphossugar_trans"/>
</dbReference>
<evidence type="ECO:0000256" key="1">
    <source>
        <dbReference type="ARBA" id="ARBA00005208"/>
    </source>
</evidence>
<gene>
    <name evidence="7" type="ORF">FGO68_gene5121</name>
</gene>
<dbReference type="PANTHER" id="PTHR11952">
    <property type="entry name" value="UDP- GLUCOSE PYROPHOSPHORYLASE"/>
    <property type="match status" value="1"/>
</dbReference>
<comment type="caution">
    <text evidence="7">The sequence shown here is derived from an EMBL/GenBank/DDBJ whole genome shotgun (WGS) entry which is preliminary data.</text>
</comment>
<dbReference type="InterPro" id="IPR002618">
    <property type="entry name" value="UDPGP_fam"/>
</dbReference>
<organism evidence="7 8">
    <name type="scientific">Halteria grandinella</name>
    <dbReference type="NCBI Taxonomy" id="5974"/>
    <lineage>
        <taxon>Eukaryota</taxon>
        <taxon>Sar</taxon>
        <taxon>Alveolata</taxon>
        <taxon>Ciliophora</taxon>
        <taxon>Intramacronucleata</taxon>
        <taxon>Spirotrichea</taxon>
        <taxon>Stichotrichia</taxon>
        <taxon>Sporadotrichida</taxon>
        <taxon>Halteriidae</taxon>
        <taxon>Halteria</taxon>
    </lineage>
</organism>
<evidence type="ECO:0000256" key="3">
    <source>
        <dbReference type="ARBA" id="ARBA00012457"/>
    </source>
</evidence>
<dbReference type="Gene3D" id="3.90.550.10">
    <property type="entry name" value="Spore Coat Polysaccharide Biosynthesis Protein SpsA, Chain A"/>
    <property type="match status" value="1"/>
</dbReference>
<evidence type="ECO:0000256" key="6">
    <source>
        <dbReference type="ARBA" id="ARBA00048493"/>
    </source>
</evidence>
<dbReference type="OrthoDB" id="532420at2759"/>
<keyword evidence="8" id="KW-1185">Reference proteome</keyword>
<dbReference type="InterPro" id="IPR039741">
    <property type="entry name" value="UDP-sugar_pyrophosphorylase"/>
</dbReference>
<evidence type="ECO:0000313" key="7">
    <source>
        <dbReference type="EMBL" id="TNV79192.1"/>
    </source>
</evidence>
<evidence type="ECO:0000256" key="5">
    <source>
        <dbReference type="ARBA" id="ARBA00022695"/>
    </source>
</evidence>
<sequence>MESTSYTTLKELFTTHGQGHIFDHYESLSPEGQSLLLDEARQIDPALTNRLYRDLVNSHAPAKSSEGGRGFLPIELEMVQDRSQLGEGEREIGNALIREGSVAVVVLAGGQGTRLGSDRPKGEYNIGLPSGKSIFQILTERYIKAQQLAGGAVQKCKLLIMTSELNHKQTIQFYEENHFFGAVKENVIFFMQSMIPLISSSNGKIIMEEPHKISIGPNGNGALFDAVQRYPEVKAVIESVKYVQVIGVDNVLNRLLDPLFIGFTHQNQLQASMKSCVKRDATEPVGAVMKRVQEDGSTMYDIVEYSEITKEDATAINPATGELKFNLGNILVFLIRADLLMKLCKNVETLNSLYHKAHKKVPFWDFEQNALIKPTAPNCWKFELFIHNFLPFCEPGSFGVLKVSREDEFGPVKNAEGVDSPQTARDLIFGQGQRWLSKAGATVAEGVKVELDVMLSYEGEGLEEKYAGKEIGEQGAATYIK</sequence>
<accession>A0A8J8NNZ4</accession>
<dbReference type="GO" id="GO:0003977">
    <property type="term" value="F:UDP-N-acetylglucosamine diphosphorylase activity"/>
    <property type="evidence" value="ECO:0007669"/>
    <property type="project" value="UniProtKB-EC"/>
</dbReference>
<reference evidence="7" key="1">
    <citation type="submission" date="2019-06" db="EMBL/GenBank/DDBJ databases">
        <authorList>
            <person name="Zheng W."/>
        </authorList>
    </citation>
    <scope>NUCLEOTIDE SEQUENCE</scope>
    <source>
        <strain evidence="7">QDHG01</strain>
    </source>
</reference>
<dbReference type="Proteomes" id="UP000785679">
    <property type="component" value="Unassembled WGS sequence"/>
</dbReference>
<dbReference type="Pfam" id="PF01704">
    <property type="entry name" value="UDPGP"/>
    <property type="match status" value="1"/>
</dbReference>
<dbReference type="AlphaFoldDB" id="A0A8J8NNZ4"/>
<dbReference type="PANTHER" id="PTHR11952:SF2">
    <property type="entry name" value="LD24639P"/>
    <property type="match status" value="1"/>
</dbReference>